<protein>
    <submittedName>
        <fullName evidence="2">Uncharacterized protein</fullName>
    </submittedName>
</protein>
<name>A0A0A9AXV8_ARUDO</name>
<evidence type="ECO:0000313" key="2">
    <source>
        <dbReference type="EMBL" id="JAD53750.1"/>
    </source>
</evidence>
<dbReference type="EMBL" id="GBRH01244145">
    <property type="protein sequence ID" value="JAD53750.1"/>
    <property type="molecule type" value="Transcribed_RNA"/>
</dbReference>
<evidence type="ECO:0000256" key="1">
    <source>
        <dbReference type="SAM" id="Phobius"/>
    </source>
</evidence>
<keyword evidence="1" id="KW-1133">Transmembrane helix</keyword>
<reference evidence="2" key="1">
    <citation type="submission" date="2014-09" db="EMBL/GenBank/DDBJ databases">
        <authorList>
            <person name="Magalhaes I.L.F."/>
            <person name="Oliveira U."/>
            <person name="Santos F.R."/>
            <person name="Vidigal T.H.D.A."/>
            <person name="Brescovit A.D."/>
            <person name="Santos A.J."/>
        </authorList>
    </citation>
    <scope>NUCLEOTIDE SEQUENCE</scope>
    <source>
        <tissue evidence="2">Shoot tissue taken approximately 20 cm above the soil surface</tissue>
    </source>
</reference>
<organism evidence="2">
    <name type="scientific">Arundo donax</name>
    <name type="common">Giant reed</name>
    <name type="synonym">Donax arundinaceus</name>
    <dbReference type="NCBI Taxonomy" id="35708"/>
    <lineage>
        <taxon>Eukaryota</taxon>
        <taxon>Viridiplantae</taxon>
        <taxon>Streptophyta</taxon>
        <taxon>Embryophyta</taxon>
        <taxon>Tracheophyta</taxon>
        <taxon>Spermatophyta</taxon>
        <taxon>Magnoliopsida</taxon>
        <taxon>Liliopsida</taxon>
        <taxon>Poales</taxon>
        <taxon>Poaceae</taxon>
        <taxon>PACMAD clade</taxon>
        <taxon>Arundinoideae</taxon>
        <taxon>Arundineae</taxon>
        <taxon>Arundo</taxon>
    </lineage>
</organism>
<reference evidence="2" key="2">
    <citation type="journal article" date="2015" name="Data Brief">
        <title>Shoot transcriptome of the giant reed, Arundo donax.</title>
        <authorList>
            <person name="Barrero R.A."/>
            <person name="Guerrero F.D."/>
            <person name="Moolhuijzen P."/>
            <person name="Goolsby J.A."/>
            <person name="Tidwell J."/>
            <person name="Bellgard S.E."/>
            <person name="Bellgard M.I."/>
        </authorList>
    </citation>
    <scope>NUCLEOTIDE SEQUENCE</scope>
    <source>
        <tissue evidence="2">Shoot tissue taken approximately 20 cm above the soil surface</tissue>
    </source>
</reference>
<feature type="transmembrane region" description="Helical" evidence="1">
    <location>
        <begin position="12"/>
        <end position="33"/>
    </location>
</feature>
<keyword evidence="1" id="KW-0472">Membrane</keyword>
<accession>A0A0A9AXV8</accession>
<dbReference type="AlphaFoldDB" id="A0A0A9AXV8"/>
<keyword evidence="1" id="KW-0812">Transmembrane</keyword>
<proteinExistence type="predicted"/>
<sequence>MQREKKTPHGCCKLLTLLNLAVHIIYLLVKYVVKIVLESIDD</sequence>